<dbReference type="EMBL" id="NSNE01000023">
    <property type="protein sequence ID" value="RPM05855.1"/>
    <property type="molecule type" value="Genomic_DNA"/>
</dbReference>
<dbReference type="AlphaFoldDB" id="A0A0C7CT87"/>
<organism evidence="3 4">
    <name type="scientific">Pseudomonas aeruginosa</name>
    <dbReference type="NCBI Taxonomy" id="287"/>
    <lineage>
        <taxon>Bacteria</taxon>
        <taxon>Pseudomonadati</taxon>
        <taxon>Pseudomonadota</taxon>
        <taxon>Gammaproteobacteria</taxon>
        <taxon>Pseudomonadales</taxon>
        <taxon>Pseudomonadaceae</taxon>
        <taxon>Pseudomonas</taxon>
    </lineage>
</organism>
<dbReference type="RefSeq" id="WP_003111321.1">
    <property type="nucleotide sequence ID" value="NZ_AP014839.1"/>
</dbReference>
<reference evidence="2 5" key="3">
    <citation type="submission" date="2019-11" db="EMBL/GenBank/DDBJ databases">
        <title>Genomes of ocular Pseudomonas aeruginosa isolates.</title>
        <authorList>
            <person name="Khan M."/>
            <person name="Rice S.A."/>
            <person name="Willcox M.D.P."/>
            <person name="Stapleton F."/>
        </authorList>
    </citation>
    <scope>NUCLEOTIDE SEQUENCE [LARGE SCALE GENOMIC DNA]</scope>
    <source>
        <strain evidence="2 5">PA221</strain>
    </source>
</reference>
<reference evidence="3 4" key="1">
    <citation type="submission" date="2017-08" db="EMBL/GenBank/DDBJ databases">
        <authorList>
            <person name="Feschi L."/>
            <person name="Jeukens J."/>
            <person name="Emond-Rheault J.-G."/>
            <person name="Kukavica-Ibrulj I."/>
            <person name="Boyle B."/>
            <person name="Levesque R.C."/>
        </authorList>
    </citation>
    <scope>NUCLEOTIDE SEQUENCE [LARGE SCALE GENOMIC DNA]</scope>
    <source>
        <strain evidence="3 4">PA-W36</strain>
    </source>
</reference>
<dbReference type="Proteomes" id="UP000284767">
    <property type="component" value="Unassembled WGS sequence"/>
</dbReference>
<evidence type="ECO:0000313" key="3">
    <source>
        <dbReference type="EMBL" id="RPM05855.1"/>
    </source>
</evidence>
<dbReference type="Proteomes" id="UP000433532">
    <property type="component" value="Unassembled WGS sequence"/>
</dbReference>
<sequence length="189" mass="19022">MKRLSALLLAFACIASLQADPLASRNRASIDASGTYRGNFALNQAAGDAQQQSNVRVVAVGSAALVGSDQRQHLQLDASQPIAASASISGAALRGSGILGVNQGAGLGNQQINAFRLSVSNGPESLDDSVLAQSVALTKVSGSATPVPGGRSVSTDDRAFAGSSGVVQVNQSAGVGNQSMNTLSVRVME</sequence>
<feature type="chain" id="PRO_5015035346" description="Adhesin" evidence="1">
    <location>
        <begin position="20"/>
        <end position="189"/>
    </location>
</feature>
<reference evidence="3 4" key="2">
    <citation type="submission" date="2019-01" db="EMBL/GenBank/DDBJ databases">
        <title>The Pseudomonas aeruginosa pan-genome provides new insights on its population structure, horizontal gene transfer and pathogenicity.</title>
        <authorList>
            <person name="Freschi L."/>
            <person name="Vincent A.T."/>
            <person name="Jeukens J."/>
            <person name="Emond-Rheault J.-G."/>
            <person name="Kukavica-Ibrulj I."/>
            <person name="Dupont M.-J."/>
            <person name="Charette S.J."/>
            <person name="Boyle B."/>
            <person name="Levesque R.C."/>
        </authorList>
    </citation>
    <scope>NUCLEOTIDE SEQUENCE [LARGE SCALE GENOMIC DNA]</scope>
    <source>
        <strain evidence="3 4">PA-W36</strain>
    </source>
</reference>
<accession>A0A1S1BWT8</accession>
<dbReference type="OMA" id="LMQQNVA"/>
<keyword evidence="1" id="KW-0732">Signal</keyword>
<dbReference type="EMBL" id="WOAD01000026">
    <property type="protein sequence ID" value="MUI38160.1"/>
    <property type="molecule type" value="Genomic_DNA"/>
</dbReference>
<evidence type="ECO:0000313" key="4">
    <source>
        <dbReference type="Proteomes" id="UP000284767"/>
    </source>
</evidence>
<feature type="signal peptide" evidence="1">
    <location>
        <begin position="1"/>
        <end position="19"/>
    </location>
</feature>
<evidence type="ECO:0000313" key="2">
    <source>
        <dbReference type="EMBL" id="MUI38160.1"/>
    </source>
</evidence>
<comment type="caution">
    <text evidence="3">The sequence shown here is derived from an EMBL/GenBank/DDBJ whole genome shotgun (WGS) entry which is preliminary data.</text>
</comment>
<protein>
    <recommendedName>
        <fullName evidence="6">Adhesin</fullName>
    </recommendedName>
</protein>
<name>A0A0C7CT87_PSEAI</name>
<gene>
    <name evidence="2" type="ORF">GNQ48_24460</name>
    <name evidence="3" type="ORF">IPC1295_28640</name>
</gene>
<proteinExistence type="predicted"/>
<evidence type="ECO:0000256" key="1">
    <source>
        <dbReference type="SAM" id="SignalP"/>
    </source>
</evidence>
<evidence type="ECO:0008006" key="6">
    <source>
        <dbReference type="Google" id="ProtNLM"/>
    </source>
</evidence>
<accession>A0A0C7CT87</accession>
<evidence type="ECO:0000313" key="5">
    <source>
        <dbReference type="Proteomes" id="UP000433532"/>
    </source>
</evidence>